<dbReference type="Proteomes" id="UP000184089">
    <property type="component" value="Unassembled WGS sequence"/>
</dbReference>
<sequence length="324" mass="34553">MAQRKTVRRTTKKQKEKIKKALLGVLVSLVALVLVVLGVDPEWLGAIPGGNDLLTSLGLSDISIPEGEASVHFIDVGQGDASLILVDGHAVLIDGGENDKGDTVVNYLKNQGVEKLDLIVATHPHSDHIGGLDVVMAAIPTDTLLMPRLPQTQLPTTKTYKDLLTQAAESQVKVVYSEPGQQLTYGDGRLTVLGPLEGYDDLNDTSAVVLFRYGSQRFLFTGDMETKAEKDLLEGYGAGEIGAQVLKLGHHGSSTSTSAAFLDRVDPEIAVACVGAGNSYGHPHQETVDLLANRGVRFLRTDLNGTIVFSTDGSNLDVVCQKGE</sequence>
<dbReference type="GO" id="GO:0016787">
    <property type="term" value="F:hydrolase activity"/>
    <property type="evidence" value="ECO:0007669"/>
    <property type="project" value="UniProtKB-KW"/>
</dbReference>
<dbReference type="Pfam" id="PF00753">
    <property type="entry name" value="Lactamase_B"/>
    <property type="match status" value="1"/>
</dbReference>
<name>A0AAQ1RVB8_9FIRM</name>
<evidence type="ECO:0000313" key="3">
    <source>
        <dbReference type="EMBL" id="MZL69572.1"/>
    </source>
</evidence>
<dbReference type="InterPro" id="IPR052159">
    <property type="entry name" value="Competence_DNA_uptake"/>
</dbReference>
<reference evidence="3 6" key="3">
    <citation type="journal article" date="2019" name="Nat. Med.">
        <title>A library of human gut bacterial isolates paired with longitudinal multiomics data enables mechanistic microbiome research.</title>
        <authorList>
            <person name="Poyet M."/>
            <person name="Groussin M."/>
            <person name="Gibbons S.M."/>
            <person name="Avila-Pacheco J."/>
            <person name="Jiang X."/>
            <person name="Kearney S.M."/>
            <person name="Perrotta A.R."/>
            <person name="Berdy B."/>
            <person name="Zhao S."/>
            <person name="Lieberman T.D."/>
            <person name="Swanson P.K."/>
            <person name="Smith M."/>
            <person name="Roesemann S."/>
            <person name="Alexander J.E."/>
            <person name="Rich S.A."/>
            <person name="Livny J."/>
            <person name="Vlamakis H."/>
            <person name="Clish C."/>
            <person name="Bullock K."/>
            <person name="Deik A."/>
            <person name="Scott J."/>
            <person name="Pierce K.A."/>
            <person name="Xavier R.J."/>
            <person name="Alm E.J."/>
        </authorList>
    </citation>
    <scope>NUCLEOTIDE SEQUENCE [LARGE SCALE GENOMIC DNA]</scope>
    <source>
        <strain evidence="3 6">BIOML-A2</strain>
    </source>
</reference>
<evidence type="ECO:0000313" key="6">
    <source>
        <dbReference type="Proteomes" id="UP000474718"/>
    </source>
</evidence>
<dbReference type="EMBL" id="WWVX01000004">
    <property type="protein sequence ID" value="MZL69572.1"/>
    <property type="molecule type" value="Genomic_DNA"/>
</dbReference>
<dbReference type="Proteomes" id="UP000474718">
    <property type="component" value="Unassembled WGS sequence"/>
</dbReference>
<evidence type="ECO:0000259" key="2">
    <source>
        <dbReference type="SMART" id="SM00849"/>
    </source>
</evidence>
<proteinExistence type="predicted"/>
<evidence type="ECO:0000256" key="1">
    <source>
        <dbReference type="SAM" id="Phobius"/>
    </source>
</evidence>
<dbReference type="AlphaFoldDB" id="A0AAQ1RVB8"/>
<dbReference type="PANTHER" id="PTHR30619">
    <property type="entry name" value="DNA INTERNALIZATION/COMPETENCE PROTEIN COMEC/REC2"/>
    <property type="match status" value="1"/>
</dbReference>
<gene>
    <name evidence="3" type="ORF">GT747_07345</name>
    <name evidence="4" type="ORF">SAMN05444424_0675</name>
</gene>
<keyword evidence="4" id="KW-0378">Hydrolase</keyword>
<dbReference type="CDD" id="cd07731">
    <property type="entry name" value="ComA-like_MBL-fold"/>
    <property type="match status" value="1"/>
</dbReference>
<evidence type="ECO:0000313" key="5">
    <source>
        <dbReference type="Proteomes" id="UP000184089"/>
    </source>
</evidence>
<dbReference type="SMART" id="SM00849">
    <property type="entry name" value="Lactamase_B"/>
    <property type="match status" value="1"/>
</dbReference>
<keyword evidence="1" id="KW-0812">Transmembrane</keyword>
<dbReference type="InterPro" id="IPR001279">
    <property type="entry name" value="Metallo-B-lactamas"/>
</dbReference>
<dbReference type="InterPro" id="IPR036866">
    <property type="entry name" value="RibonucZ/Hydroxyglut_hydro"/>
</dbReference>
<protein>
    <submittedName>
        <fullName evidence="3">MBL fold metallo-hydrolase</fullName>
    </submittedName>
    <submittedName>
        <fullName evidence="4">Metal-dependent hydrolase, beta-lactamase superfamily II</fullName>
    </submittedName>
</protein>
<evidence type="ECO:0000313" key="4">
    <source>
        <dbReference type="EMBL" id="SHF78657.1"/>
    </source>
</evidence>
<keyword evidence="1" id="KW-0472">Membrane</keyword>
<dbReference type="Gene3D" id="3.60.15.10">
    <property type="entry name" value="Ribonuclease Z/Hydroxyacylglutathione hydrolase-like"/>
    <property type="match status" value="1"/>
</dbReference>
<dbReference type="PANTHER" id="PTHR30619:SF7">
    <property type="entry name" value="BETA-LACTAMASE DOMAIN PROTEIN"/>
    <property type="match status" value="1"/>
</dbReference>
<comment type="caution">
    <text evidence="4">The sequence shown here is derived from an EMBL/GenBank/DDBJ whole genome shotgun (WGS) entry which is preliminary data.</text>
</comment>
<keyword evidence="6" id="KW-1185">Reference proteome</keyword>
<reference evidence="5" key="2">
    <citation type="submission" date="2016-11" db="EMBL/GenBank/DDBJ databases">
        <authorList>
            <person name="Jaros S."/>
            <person name="Januszkiewicz K."/>
            <person name="Wedrychowicz H."/>
        </authorList>
    </citation>
    <scope>NUCLEOTIDE SEQUENCE [LARGE SCALE GENOMIC DNA]</scope>
    <source>
        <strain evidence="5">DSM 4029</strain>
    </source>
</reference>
<dbReference type="InterPro" id="IPR035681">
    <property type="entry name" value="ComA-like_MBL"/>
</dbReference>
<organism evidence="4 5">
    <name type="scientific">Bittarella massiliensis</name>
    <name type="common">ex Durand et al. 2017</name>
    <dbReference type="NCBI Taxonomy" id="1720313"/>
    <lineage>
        <taxon>Bacteria</taxon>
        <taxon>Bacillati</taxon>
        <taxon>Bacillota</taxon>
        <taxon>Clostridia</taxon>
        <taxon>Eubacteriales</taxon>
        <taxon>Oscillospiraceae</taxon>
        <taxon>Bittarella (ex Durand et al. 2017)</taxon>
    </lineage>
</organism>
<accession>A0AAQ1RVB8</accession>
<reference evidence="4" key="1">
    <citation type="submission" date="2016-11" db="EMBL/GenBank/DDBJ databases">
        <authorList>
            <person name="Varghese N."/>
            <person name="Submissions S."/>
        </authorList>
    </citation>
    <scope>NUCLEOTIDE SEQUENCE</scope>
    <source>
        <strain evidence="4">DSM 4029</strain>
    </source>
</reference>
<dbReference type="RefSeq" id="WP_052537657.1">
    <property type="nucleotide sequence ID" value="NZ_FQVY01000001.1"/>
</dbReference>
<feature type="domain" description="Metallo-beta-lactamase" evidence="2">
    <location>
        <begin position="78"/>
        <end position="276"/>
    </location>
</feature>
<keyword evidence="1" id="KW-1133">Transmembrane helix</keyword>
<dbReference type="EMBL" id="FQVY01000001">
    <property type="protein sequence ID" value="SHF78657.1"/>
    <property type="molecule type" value="Genomic_DNA"/>
</dbReference>
<dbReference type="SUPFAM" id="SSF56281">
    <property type="entry name" value="Metallo-hydrolase/oxidoreductase"/>
    <property type="match status" value="1"/>
</dbReference>
<feature type="transmembrane region" description="Helical" evidence="1">
    <location>
        <begin position="21"/>
        <end position="39"/>
    </location>
</feature>